<keyword evidence="6" id="KW-0472">Membrane</keyword>
<evidence type="ECO:0000256" key="6">
    <source>
        <dbReference type="SAM" id="Phobius"/>
    </source>
</evidence>
<feature type="domain" description="Gnk2-homologous" evidence="7">
    <location>
        <begin position="39"/>
        <end position="157"/>
    </location>
</feature>
<protein>
    <submittedName>
        <fullName evidence="8">Cysteine-rich repeat secretory protein 10</fullName>
    </submittedName>
</protein>
<reference evidence="8" key="1">
    <citation type="submission" date="2019-12" db="EMBL/GenBank/DDBJ databases">
        <authorList>
            <person name="Scholes J."/>
        </authorList>
    </citation>
    <scope>NUCLEOTIDE SEQUENCE</scope>
</reference>
<dbReference type="OrthoDB" id="696781at2759"/>
<evidence type="ECO:0000256" key="2">
    <source>
        <dbReference type="ARBA" id="ARBA00022525"/>
    </source>
</evidence>
<keyword evidence="3" id="KW-0732">Signal</keyword>
<evidence type="ECO:0000313" key="9">
    <source>
        <dbReference type="Proteomes" id="UP001153555"/>
    </source>
</evidence>
<dbReference type="PANTHER" id="PTHR32411:SF43">
    <property type="entry name" value="CYSTEINE-RICH REPEAT SECRETORY PROTEIN 38"/>
    <property type="match status" value="1"/>
</dbReference>
<keyword evidence="6" id="KW-1133">Transmembrane helix</keyword>
<dbReference type="InterPro" id="IPR050581">
    <property type="entry name" value="CRR_secretory_protein"/>
</dbReference>
<dbReference type="Gene3D" id="3.30.430.20">
    <property type="entry name" value="Gnk2 domain, C-X8-C-X2-C motif"/>
    <property type="match status" value="1"/>
</dbReference>
<comment type="similarity">
    <text evidence="5">Belongs to the cysteine-rich repeat secretory protein family.</text>
</comment>
<comment type="caution">
    <text evidence="8">The sequence shown here is derived from an EMBL/GenBank/DDBJ whole genome shotgun (WGS) entry which is preliminary data.</text>
</comment>
<evidence type="ECO:0000256" key="1">
    <source>
        <dbReference type="ARBA" id="ARBA00004613"/>
    </source>
</evidence>
<comment type="subcellular location">
    <subcellularLocation>
        <location evidence="1">Secreted</location>
    </subcellularLocation>
</comment>
<evidence type="ECO:0000313" key="8">
    <source>
        <dbReference type="EMBL" id="CAA0825081.1"/>
    </source>
</evidence>
<dbReference type="EMBL" id="CACSLK010026072">
    <property type="protein sequence ID" value="CAA0825081.1"/>
    <property type="molecule type" value="Genomic_DNA"/>
</dbReference>
<keyword evidence="6" id="KW-0812">Transmembrane</keyword>
<dbReference type="InterPro" id="IPR002902">
    <property type="entry name" value="GNK2"/>
</dbReference>
<dbReference type="Proteomes" id="UP001153555">
    <property type="component" value="Unassembled WGS sequence"/>
</dbReference>
<dbReference type="GO" id="GO:0005576">
    <property type="term" value="C:extracellular region"/>
    <property type="evidence" value="ECO:0007669"/>
    <property type="project" value="UniProtKB-SubCell"/>
</dbReference>
<evidence type="ECO:0000256" key="5">
    <source>
        <dbReference type="ARBA" id="ARBA00038515"/>
    </source>
</evidence>
<dbReference type="PANTHER" id="PTHR32411">
    <property type="entry name" value="CYSTEINE-RICH REPEAT SECRETORY PROTEIN 38-RELATED"/>
    <property type="match status" value="1"/>
</dbReference>
<gene>
    <name evidence="8" type="ORF">SHERM_21866</name>
</gene>
<dbReference type="Pfam" id="PF01657">
    <property type="entry name" value="Stress-antifung"/>
    <property type="match status" value="1"/>
</dbReference>
<evidence type="ECO:0000256" key="3">
    <source>
        <dbReference type="ARBA" id="ARBA00022729"/>
    </source>
</evidence>
<sequence length="173" mass="18850">MDHSHWFTSTQVLTSLILPILIVSSFLFPITTSQESPFLYKICKNDSAGSYTQTDPFAKNLKNVLDDLVDQTPKHDGLKKKASKSARMFAQGSAVEKKENATIYGMAQCGRDLSSGNCTSCLDYAINVLPAFTATTSPVGGRTLTGSCTVRYETYVFLDGTTKKKAVNVKMVA</sequence>
<evidence type="ECO:0000259" key="7">
    <source>
        <dbReference type="PROSITE" id="PS51473"/>
    </source>
</evidence>
<dbReference type="InterPro" id="IPR038408">
    <property type="entry name" value="GNK2_sf"/>
</dbReference>
<keyword evidence="2" id="KW-0964">Secreted</keyword>
<keyword evidence="9" id="KW-1185">Reference proteome</keyword>
<feature type="transmembrane region" description="Helical" evidence="6">
    <location>
        <begin position="12"/>
        <end position="31"/>
    </location>
</feature>
<name>A0A9N7N9J4_STRHE</name>
<dbReference type="PROSITE" id="PS51473">
    <property type="entry name" value="GNK2"/>
    <property type="match status" value="1"/>
</dbReference>
<dbReference type="AlphaFoldDB" id="A0A9N7N9J4"/>
<keyword evidence="4" id="KW-0677">Repeat</keyword>
<accession>A0A9N7N9J4</accession>
<evidence type="ECO:0000256" key="4">
    <source>
        <dbReference type="ARBA" id="ARBA00022737"/>
    </source>
</evidence>
<dbReference type="CDD" id="cd23509">
    <property type="entry name" value="Gnk2-like"/>
    <property type="match status" value="1"/>
</dbReference>
<organism evidence="8 9">
    <name type="scientific">Striga hermonthica</name>
    <name type="common">Purple witchweed</name>
    <name type="synonym">Buchnera hermonthica</name>
    <dbReference type="NCBI Taxonomy" id="68872"/>
    <lineage>
        <taxon>Eukaryota</taxon>
        <taxon>Viridiplantae</taxon>
        <taxon>Streptophyta</taxon>
        <taxon>Embryophyta</taxon>
        <taxon>Tracheophyta</taxon>
        <taxon>Spermatophyta</taxon>
        <taxon>Magnoliopsida</taxon>
        <taxon>eudicotyledons</taxon>
        <taxon>Gunneridae</taxon>
        <taxon>Pentapetalae</taxon>
        <taxon>asterids</taxon>
        <taxon>lamiids</taxon>
        <taxon>Lamiales</taxon>
        <taxon>Orobanchaceae</taxon>
        <taxon>Buchnereae</taxon>
        <taxon>Striga</taxon>
    </lineage>
</organism>
<proteinExistence type="inferred from homology"/>